<comment type="function">
    <text evidence="8">Molecular chaperone. Has ATPase activity.</text>
</comment>
<accession>A0A5C4YH03</accession>
<keyword evidence="7 8" id="KW-0143">Chaperone</keyword>
<proteinExistence type="inferred from homology"/>
<dbReference type="Gene3D" id="3.30.565.10">
    <property type="entry name" value="Histidine kinase-like ATPase, C-terminal domain"/>
    <property type="match status" value="1"/>
</dbReference>
<reference evidence="10 11" key="1">
    <citation type="submission" date="2019-06" db="EMBL/GenBank/DDBJ databases">
        <title>Epidemiology of MDR Campylobacter spp.</title>
        <authorList>
            <person name="Addetia A."/>
            <person name="Greninger A."/>
            <person name="Fang F."/>
        </authorList>
    </citation>
    <scope>NUCLEOTIDE SEQUENCE [LARGE SCALE GENOMIC DNA]</scope>
    <source>
        <strain evidence="10 11">HMC314</strain>
    </source>
</reference>
<dbReference type="FunFam" id="3.30.565.10:FF:000009">
    <property type="entry name" value="Molecular chaperone HtpG"/>
    <property type="match status" value="1"/>
</dbReference>
<keyword evidence="6 8" id="KW-0346">Stress response</keyword>
<evidence type="ECO:0000256" key="6">
    <source>
        <dbReference type="ARBA" id="ARBA00023016"/>
    </source>
</evidence>
<dbReference type="InterPro" id="IPR036890">
    <property type="entry name" value="HATPase_C_sf"/>
</dbReference>
<dbReference type="Gene3D" id="1.20.120.790">
    <property type="entry name" value="Heat shock protein 90, C-terminal domain"/>
    <property type="match status" value="1"/>
</dbReference>
<gene>
    <name evidence="8 10" type="primary">htpG</name>
    <name evidence="10" type="ORF">FH034_00465</name>
</gene>
<dbReference type="NCBIfam" id="NF003555">
    <property type="entry name" value="PRK05218.1"/>
    <property type="match status" value="1"/>
</dbReference>
<organism evidence="10 11">
    <name type="scientific">Campylobacter jejuni</name>
    <dbReference type="NCBI Taxonomy" id="197"/>
    <lineage>
        <taxon>Bacteria</taxon>
        <taxon>Pseudomonadati</taxon>
        <taxon>Campylobacterota</taxon>
        <taxon>Epsilonproteobacteria</taxon>
        <taxon>Campylobacterales</taxon>
        <taxon>Campylobacteraceae</taxon>
        <taxon>Campylobacter</taxon>
    </lineage>
</organism>
<evidence type="ECO:0000256" key="7">
    <source>
        <dbReference type="ARBA" id="ARBA00023186"/>
    </source>
</evidence>
<evidence type="ECO:0000256" key="3">
    <source>
        <dbReference type="ARBA" id="ARBA00022490"/>
    </source>
</evidence>
<dbReference type="GO" id="GO:0005524">
    <property type="term" value="F:ATP binding"/>
    <property type="evidence" value="ECO:0007669"/>
    <property type="project" value="UniProtKB-UniRule"/>
</dbReference>
<dbReference type="GO" id="GO:0016887">
    <property type="term" value="F:ATP hydrolysis activity"/>
    <property type="evidence" value="ECO:0007669"/>
    <property type="project" value="InterPro"/>
</dbReference>
<dbReference type="CDD" id="cd16927">
    <property type="entry name" value="HATPase_Hsp90-like"/>
    <property type="match status" value="1"/>
</dbReference>
<evidence type="ECO:0000313" key="11">
    <source>
        <dbReference type="Proteomes" id="UP000312397"/>
    </source>
</evidence>
<dbReference type="PANTHER" id="PTHR11528">
    <property type="entry name" value="HEAT SHOCK PROTEIN 90 FAMILY MEMBER"/>
    <property type="match status" value="1"/>
</dbReference>
<dbReference type="SUPFAM" id="SSF55874">
    <property type="entry name" value="ATPase domain of HSP90 chaperone/DNA topoisomerase II/histidine kinase"/>
    <property type="match status" value="1"/>
</dbReference>
<dbReference type="InterPro" id="IPR020575">
    <property type="entry name" value="Hsp90_N"/>
</dbReference>
<dbReference type="Gene3D" id="3.40.50.11260">
    <property type="match status" value="1"/>
</dbReference>
<evidence type="ECO:0000256" key="4">
    <source>
        <dbReference type="ARBA" id="ARBA00022741"/>
    </source>
</evidence>
<comment type="caution">
    <text evidence="10">The sequence shown here is derived from an EMBL/GenBank/DDBJ whole genome shotgun (WGS) entry which is preliminary data.</text>
</comment>
<feature type="region of interest" description="A; substrate-binding" evidence="8">
    <location>
        <begin position="1"/>
        <end position="331"/>
    </location>
</feature>
<dbReference type="Gene3D" id="3.30.230.80">
    <property type="match status" value="1"/>
</dbReference>
<dbReference type="EMBL" id="VEVS01000001">
    <property type="protein sequence ID" value="TNO43763.1"/>
    <property type="molecule type" value="Genomic_DNA"/>
</dbReference>
<dbReference type="InterPro" id="IPR001404">
    <property type="entry name" value="Hsp90_fam"/>
</dbReference>
<keyword evidence="4 8" id="KW-0547">Nucleotide-binding</keyword>
<dbReference type="PIRSF" id="PIRSF002583">
    <property type="entry name" value="Hsp90"/>
    <property type="match status" value="1"/>
</dbReference>
<dbReference type="Pfam" id="PF13589">
    <property type="entry name" value="HATPase_c_3"/>
    <property type="match status" value="1"/>
</dbReference>
<comment type="subunit">
    <text evidence="8">Homodimer.</text>
</comment>
<evidence type="ECO:0000256" key="2">
    <source>
        <dbReference type="ARBA" id="ARBA00008239"/>
    </source>
</evidence>
<dbReference type="InterPro" id="IPR019805">
    <property type="entry name" value="Heat_shock_protein_90_CS"/>
</dbReference>
<dbReference type="HAMAP" id="MF_00505">
    <property type="entry name" value="HSP90"/>
    <property type="match status" value="1"/>
</dbReference>
<keyword evidence="5 8" id="KW-0067">ATP-binding</keyword>
<comment type="subcellular location">
    <subcellularLocation>
        <location evidence="1 8">Cytoplasm</location>
    </subcellularLocation>
</comment>
<keyword evidence="3 8" id="KW-0963">Cytoplasm</keyword>
<evidence type="ECO:0000256" key="1">
    <source>
        <dbReference type="ARBA" id="ARBA00004496"/>
    </source>
</evidence>
<dbReference type="GO" id="GO:0140662">
    <property type="term" value="F:ATP-dependent protein folding chaperone"/>
    <property type="evidence" value="ECO:0007669"/>
    <property type="project" value="InterPro"/>
</dbReference>
<evidence type="ECO:0000256" key="8">
    <source>
        <dbReference type="HAMAP-Rule" id="MF_00505"/>
    </source>
</evidence>
<comment type="similarity">
    <text evidence="2 8">Belongs to the heat shock protein 90 family.</text>
</comment>
<feature type="domain" description="Histidine kinase/HSP90-like ATPase" evidence="9">
    <location>
        <begin position="21"/>
        <end position="175"/>
    </location>
</feature>
<feature type="region of interest" description="C" evidence="8">
    <location>
        <begin position="536"/>
        <end position="607"/>
    </location>
</feature>
<dbReference type="InterPro" id="IPR020568">
    <property type="entry name" value="Ribosomal_Su5_D2-typ_SF"/>
</dbReference>
<sequence length="607" mass="69511">MQFQTEVNQLLQLMIHSLYSNKEIFLRELISNASDALDKLNFLSVSDDKYKSLKFEPKIEIKIDKDKKTLSISDNGIGMDKDDLINNLGTIAKSGTKSFLENLSGDAKKDSQLIGQFGVGFYSAFMVASKIEVLSKKALDDKAYLWSSDANGYEINDASKEEQGTSITLYLKDDEFANTYKIESIIEKYSNHIQFPIFMEKEEFTPAKEGEEGKTELKISQINKANALWRMQKSSLKAEDYERFYEQNFHDSNKPLLYLHTKSEGKLEYNSLFFIPQNAPFDLFRVDYQSGLKLYVKRVFISDDDKELLPTYLRFVRGIIDVEDLPLNVSREILQENQILKGVKEASVKKILGELEKLKNNDKEKYLSFFKTFGKVLKEGLYGFGGEKDSLLKLMLYKSTKGENLRSLEEYKNDLQGEQKEIFYIAGNNESLLRTSPLLEEYKQKNIEVLLMDDEIDSLVTPMLEFEGLKFVAINQVEDKNELSDEEKNTFAPLVAKFKELLKDQVEDVRLTSRLKDSPSCIVYDKNKPDFAMQQLLKQMGQEQNFKPILEINPKHAIFTGLKNNETFSADIATLVLNMAKLSEGMGVDNPAEFNASLTKIINKAFS</sequence>
<dbReference type="GO" id="GO:0005737">
    <property type="term" value="C:cytoplasm"/>
    <property type="evidence" value="ECO:0007669"/>
    <property type="project" value="UniProtKB-SubCell"/>
</dbReference>
<evidence type="ECO:0000256" key="5">
    <source>
        <dbReference type="ARBA" id="ARBA00022840"/>
    </source>
</evidence>
<protein>
    <recommendedName>
        <fullName evidence="8">Chaperone protein HtpG</fullName>
    </recommendedName>
    <alternativeName>
        <fullName evidence="8">Heat shock protein HtpG</fullName>
    </alternativeName>
    <alternativeName>
        <fullName evidence="8">High temperature protein G</fullName>
    </alternativeName>
</protein>
<dbReference type="SUPFAM" id="SSF110942">
    <property type="entry name" value="HSP90 C-terminal domain"/>
    <property type="match status" value="1"/>
</dbReference>
<evidence type="ECO:0000313" key="10">
    <source>
        <dbReference type="EMBL" id="TNO43763.1"/>
    </source>
</evidence>
<dbReference type="RefSeq" id="WP_251830943.1">
    <property type="nucleotide sequence ID" value="NZ_VEVS01000001.1"/>
</dbReference>
<dbReference type="SUPFAM" id="SSF54211">
    <property type="entry name" value="Ribosomal protein S5 domain 2-like"/>
    <property type="match status" value="1"/>
</dbReference>
<dbReference type="AlphaFoldDB" id="A0A5C4YH03"/>
<dbReference type="InterPro" id="IPR003594">
    <property type="entry name" value="HATPase_dom"/>
</dbReference>
<dbReference type="GO" id="GO:0051082">
    <property type="term" value="F:unfolded protein binding"/>
    <property type="evidence" value="ECO:0007669"/>
    <property type="project" value="UniProtKB-UniRule"/>
</dbReference>
<evidence type="ECO:0000259" key="9">
    <source>
        <dbReference type="SMART" id="SM00387"/>
    </source>
</evidence>
<name>A0A5C4YH03_CAMJU</name>
<dbReference type="Proteomes" id="UP000312397">
    <property type="component" value="Unassembled WGS sequence"/>
</dbReference>
<dbReference type="PROSITE" id="PS00298">
    <property type="entry name" value="HSP90"/>
    <property type="match status" value="1"/>
</dbReference>
<comment type="caution">
    <text evidence="8">Lacks conserved residue(s) required for the propagation of feature annotation.</text>
</comment>
<dbReference type="PRINTS" id="PR00775">
    <property type="entry name" value="HEATSHOCK90"/>
</dbReference>
<dbReference type="SMART" id="SM00387">
    <property type="entry name" value="HATPase_c"/>
    <property type="match status" value="1"/>
</dbReference>
<dbReference type="InterPro" id="IPR037196">
    <property type="entry name" value="HSP90_C"/>
</dbReference>
<dbReference type="Pfam" id="PF00183">
    <property type="entry name" value="HSP90"/>
    <property type="match status" value="1"/>
</dbReference>